<organism evidence="2 3">
    <name type="scientific">Protaetiibacter mangrovi</name>
    <dbReference type="NCBI Taxonomy" id="2970926"/>
    <lineage>
        <taxon>Bacteria</taxon>
        <taxon>Bacillati</taxon>
        <taxon>Actinomycetota</taxon>
        <taxon>Actinomycetes</taxon>
        <taxon>Micrococcales</taxon>
        <taxon>Microbacteriaceae</taxon>
        <taxon>Protaetiibacter</taxon>
    </lineage>
</organism>
<keyword evidence="1" id="KW-0472">Membrane</keyword>
<evidence type="ECO:0000256" key="1">
    <source>
        <dbReference type="SAM" id="Phobius"/>
    </source>
</evidence>
<sequence length="146" mass="15279">MTAHDLDARYGRTPARRARARFVAIGAAIGVAVVVVAWVVWAGLLSPAASIEAKDVGYRELTASTVEVRWQLTAPADTAVSCAVQATSENHAVVGWLVVEVPPSSETTRTLSATVRTSEPYVGGSVYRCWLPDASAAADAVAAELA</sequence>
<feature type="transmembrane region" description="Helical" evidence="1">
    <location>
        <begin position="22"/>
        <end position="44"/>
    </location>
</feature>
<proteinExistence type="predicted"/>
<name>A0ABT1ZDZ7_9MICO</name>
<dbReference type="Proteomes" id="UP001205337">
    <property type="component" value="Unassembled WGS sequence"/>
</dbReference>
<gene>
    <name evidence="2" type="ORF">NUH29_05150</name>
</gene>
<dbReference type="InterPro" id="IPR025443">
    <property type="entry name" value="DUF4307"/>
</dbReference>
<keyword evidence="1" id="KW-0812">Transmembrane</keyword>
<dbReference type="Pfam" id="PF14155">
    <property type="entry name" value="DUF4307"/>
    <property type="match status" value="1"/>
</dbReference>
<keyword evidence="1" id="KW-1133">Transmembrane helix</keyword>
<evidence type="ECO:0000313" key="2">
    <source>
        <dbReference type="EMBL" id="MCS0498936.1"/>
    </source>
</evidence>
<protein>
    <submittedName>
        <fullName evidence="2">DUF4307 domain-containing protein</fullName>
    </submittedName>
</protein>
<keyword evidence="3" id="KW-1185">Reference proteome</keyword>
<accession>A0ABT1ZDZ7</accession>
<evidence type="ECO:0000313" key="3">
    <source>
        <dbReference type="Proteomes" id="UP001205337"/>
    </source>
</evidence>
<comment type="caution">
    <text evidence="2">The sequence shown here is derived from an EMBL/GenBank/DDBJ whole genome shotgun (WGS) entry which is preliminary data.</text>
</comment>
<reference evidence="2 3" key="1">
    <citation type="submission" date="2022-08" db="EMBL/GenBank/DDBJ databases">
        <authorList>
            <person name="Li F."/>
        </authorList>
    </citation>
    <scope>NUCLEOTIDE SEQUENCE [LARGE SCALE GENOMIC DNA]</scope>
    <source>
        <strain evidence="2 3">10F1B-8-1</strain>
    </source>
</reference>
<dbReference type="RefSeq" id="WP_258797952.1">
    <property type="nucleotide sequence ID" value="NZ_JANTHX010000005.1"/>
</dbReference>
<dbReference type="EMBL" id="JANTHX010000005">
    <property type="protein sequence ID" value="MCS0498936.1"/>
    <property type="molecule type" value="Genomic_DNA"/>
</dbReference>